<evidence type="ECO:0000256" key="1">
    <source>
        <dbReference type="SAM" id="MobiDB-lite"/>
    </source>
</evidence>
<evidence type="ECO:0000313" key="2">
    <source>
        <dbReference type="EMBL" id="JAD85984.1"/>
    </source>
</evidence>
<protein>
    <submittedName>
        <fullName evidence="2">Uncharacterized protein</fullName>
    </submittedName>
</protein>
<organism evidence="2">
    <name type="scientific">Arundo donax</name>
    <name type="common">Giant reed</name>
    <name type="synonym">Donax arundinaceus</name>
    <dbReference type="NCBI Taxonomy" id="35708"/>
    <lineage>
        <taxon>Eukaryota</taxon>
        <taxon>Viridiplantae</taxon>
        <taxon>Streptophyta</taxon>
        <taxon>Embryophyta</taxon>
        <taxon>Tracheophyta</taxon>
        <taxon>Spermatophyta</taxon>
        <taxon>Magnoliopsida</taxon>
        <taxon>Liliopsida</taxon>
        <taxon>Poales</taxon>
        <taxon>Poaceae</taxon>
        <taxon>PACMAD clade</taxon>
        <taxon>Arundinoideae</taxon>
        <taxon>Arundineae</taxon>
        <taxon>Arundo</taxon>
    </lineage>
</organism>
<sequence length="104" mass="11491">MIRIRDANQRNTLQLILFSSHLNKPVCPVQGEIGSCIPLLVPSWRLGAACSPPVSPPSFGIHLSINALQLSAIKAAKQPMHNLDRRQRRGNQVTKIKGLRRHVG</sequence>
<reference evidence="2" key="1">
    <citation type="submission" date="2014-09" db="EMBL/GenBank/DDBJ databases">
        <authorList>
            <person name="Magalhaes I.L.F."/>
            <person name="Oliveira U."/>
            <person name="Santos F.R."/>
            <person name="Vidigal T.H.D.A."/>
            <person name="Brescovit A.D."/>
            <person name="Santos A.J."/>
        </authorList>
    </citation>
    <scope>NUCLEOTIDE SEQUENCE</scope>
    <source>
        <tissue evidence="2">Shoot tissue taken approximately 20 cm above the soil surface</tissue>
    </source>
</reference>
<reference evidence="2" key="2">
    <citation type="journal article" date="2015" name="Data Brief">
        <title>Shoot transcriptome of the giant reed, Arundo donax.</title>
        <authorList>
            <person name="Barrero R.A."/>
            <person name="Guerrero F.D."/>
            <person name="Moolhuijzen P."/>
            <person name="Goolsby J.A."/>
            <person name="Tidwell J."/>
            <person name="Bellgard S.E."/>
            <person name="Bellgard M.I."/>
        </authorList>
    </citation>
    <scope>NUCLEOTIDE SEQUENCE</scope>
    <source>
        <tissue evidence="2">Shoot tissue taken approximately 20 cm above the soil surface</tissue>
    </source>
</reference>
<proteinExistence type="predicted"/>
<name>A0A0A9DBK5_ARUDO</name>
<dbReference type="AlphaFoldDB" id="A0A0A9DBK5"/>
<accession>A0A0A9DBK5</accession>
<dbReference type="EMBL" id="GBRH01211911">
    <property type="protein sequence ID" value="JAD85984.1"/>
    <property type="molecule type" value="Transcribed_RNA"/>
</dbReference>
<feature type="region of interest" description="Disordered" evidence="1">
    <location>
        <begin position="80"/>
        <end position="104"/>
    </location>
</feature>